<proteinExistence type="predicted"/>
<reference evidence="3" key="1">
    <citation type="submission" date="2022-11" db="UniProtKB">
        <authorList>
            <consortium name="WormBaseParasite"/>
        </authorList>
    </citation>
    <scope>IDENTIFICATION</scope>
</reference>
<sequence length="73" mass="8877">MKRNFKFEEHRKRLPDTFKQFYEHLESLTYKSHLNYDHLQQIIKDSLPDDINDRTPYDWEDRGSVDTVAGTMD</sequence>
<evidence type="ECO:0000256" key="1">
    <source>
        <dbReference type="SAM" id="MobiDB-lite"/>
    </source>
</evidence>
<dbReference type="AlphaFoldDB" id="A0A914YRM4"/>
<protein>
    <submittedName>
        <fullName evidence="3">Uncharacterized protein</fullName>
    </submittedName>
</protein>
<dbReference type="Gene3D" id="1.10.510.10">
    <property type="entry name" value="Transferase(Phosphotransferase) domain 1"/>
    <property type="match status" value="1"/>
</dbReference>
<feature type="region of interest" description="Disordered" evidence="1">
    <location>
        <begin position="54"/>
        <end position="73"/>
    </location>
</feature>
<evidence type="ECO:0000313" key="2">
    <source>
        <dbReference type="Proteomes" id="UP000887577"/>
    </source>
</evidence>
<evidence type="ECO:0000313" key="3">
    <source>
        <dbReference type="WBParaSite" id="PSU_v2.g23.t1"/>
    </source>
</evidence>
<organism evidence="2 3">
    <name type="scientific">Panagrolaimus superbus</name>
    <dbReference type="NCBI Taxonomy" id="310955"/>
    <lineage>
        <taxon>Eukaryota</taxon>
        <taxon>Metazoa</taxon>
        <taxon>Ecdysozoa</taxon>
        <taxon>Nematoda</taxon>
        <taxon>Chromadorea</taxon>
        <taxon>Rhabditida</taxon>
        <taxon>Tylenchina</taxon>
        <taxon>Panagrolaimomorpha</taxon>
        <taxon>Panagrolaimoidea</taxon>
        <taxon>Panagrolaimidae</taxon>
        <taxon>Panagrolaimus</taxon>
    </lineage>
</organism>
<keyword evidence="2" id="KW-1185">Reference proteome</keyword>
<dbReference type="WBParaSite" id="PSU_v2.g23.t1">
    <property type="protein sequence ID" value="PSU_v2.g23.t1"/>
    <property type="gene ID" value="PSU_v2.g23"/>
</dbReference>
<dbReference type="Proteomes" id="UP000887577">
    <property type="component" value="Unplaced"/>
</dbReference>
<name>A0A914YRM4_9BILA</name>
<feature type="compositionally biased region" description="Basic and acidic residues" evidence="1">
    <location>
        <begin position="54"/>
        <end position="64"/>
    </location>
</feature>
<accession>A0A914YRM4</accession>